<sequence>MLNPRSPARNSGDIPLDEAVGYATHVRIKCSPASCFELCGRSVVWLTSDLYAKLPKCRTIGEFKERLYCSRCKHRGWVTIEAAGRD</sequence>
<keyword evidence="2" id="KW-1185">Reference proteome</keyword>
<organism evidence="1 2">
    <name type="scientific">Sphingomonas immobilis</name>
    <dbReference type="NCBI Taxonomy" id="3063997"/>
    <lineage>
        <taxon>Bacteria</taxon>
        <taxon>Pseudomonadati</taxon>
        <taxon>Pseudomonadota</taxon>
        <taxon>Alphaproteobacteria</taxon>
        <taxon>Sphingomonadales</taxon>
        <taxon>Sphingomonadaceae</taxon>
        <taxon>Sphingomonas</taxon>
    </lineage>
</organism>
<gene>
    <name evidence="1" type="ORF">Q5H94_14160</name>
</gene>
<dbReference type="EMBL" id="JAUQSZ010000009">
    <property type="protein sequence ID" value="MDO7843476.1"/>
    <property type="molecule type" value="Genomic_DNA"/>
</dbReference>
<dbReference type="RefSeq" id="WP_304561927.1">
    <property type="nucleotide sequence ID" value="NZ_JAUQSZ010000009.1"/>
</dbReference>
<protein>
    <submittedName>
        <fullName evidence="1">Uncharacterized protein</fullName>
    </submittedName>
</protein>
<name>A0ABT9A0X0_9SPHN</name>
<comment type="caution">
    <text evidence="1">The sequence shown here is derived from an EMBL/GenBank/DDBJ whole genome shotgun (WGS) entry which is preliminary data.</text>
</comment>
<evidence type="ECO:0000313" key="2">
    <source>
        <dbReference type="Proteomes" id="UP001176468"/>
    </source>
</evidence>
<reference evidence="1" key="1">
    <citation type="submission" date="2023-07" db="EMBL/GenBank/DDBJ databases">
        <authorList>
            <person name="Kim M.K."/>
        </authorList>
    </citation>
    <scope>NUCLEOTIDE SEQUENCE</scope>
    <source>
        <strain evidence="1">CA1-15</strain>
    </source>
</reference>
<dbReference type="Proteomes" id="UP001176468">
    <property type="component" value="Unassembled WGS sequence"/>
</dbReference>
<evidence type="ECO:0000313" key="1">
    <source>
        <dbReference type="EMBL" id="MDO7843476.1"/>
    </source>
</evidence>
<accession>A0ABT9A0X0</accession>
<proteinExistence type="predicted"/>